<dbReference type="EMBL" id="PNFZ01000002">
    <property type="protein sequence ID" value="PMB98501.1"/>
    <property type="molecule type" value="Genomic_DNA"/>
</dbReference>
<proteinExistence type="predicted"/>
<dbReference type="InterPro" id="IPR046075">
    <property type="entry name" value="DUF6093"/>
</dbReference>
<organism evidence="1 2">
    <name type="scientific">Brevibacterium luteolum</name>
    <dbReference type="NCBI Taxonomy" id="199591"/>
    <lineage>
        <taxon>Bacteria</taxon>
        <taxon>Bacillati</taxon>
        <taxon>Actinomycetota</taxon>
        <taxon>Actinomycetes</taxon>
        <taxon>Micrococcales</taxon>
        <taxon>Brevibacteriaceae</taxon>
        <taxon>Brevibacterium</taxon>
    </lineage>
</organism>
<dbReference type="AlphaFoldDB" id="A0A2N6PII6"/>
<evidence type="ECO:0000313" key="1">
    <source>
        <dbReference type="EMBL" id="PMB98501.1"/>
    </source>
</evidence>
<accession>A0A2N6PII6</accession>
<keyword evidence="2" id="KW-1185">Reference proteome</keyword>
<gene>
    <name evidence="1" type="ORF">CJ198_03945</name>
</gene>
<reference evidence="1 2" key="1">
    <citation type="submission" date="2017-09" db="EMBL/GenBank/DDBJ databases">
        <title>Bacterial strain isolated from the female urinary microbiota.</title>
        <authorList>
            <person name="Thomas-White K."/>
            <person name="Kumar N."/>
            <person name="Forster S."/>
            <person name="Putonti C."/>
            <person name="Lawley T."/>
            <person name="Wolfe A.J."/>
        </authorList>
    </citation>
    <scope>NUCLEOTIDE SEQUENCE [LARGE SCALE GENOMIC DNA]</scope>
    <source>
        <strain evidence="1 2">UMB0680</strain>
    </source>
</reference>
<dbReference type="Proteomes" id="UP000235703">
    <property type="component" value="Unassembled WGS sequence"/>
</dbReference>
<sequence>MVDRCTITRVTGETTDRTTGKVVPLTEQIYPNEDYPVGRCKLTSYEGYEAEQESAGADMTEQRMSIHLPVGSVRVNVGDIVEITYADLDPLLVGRTYRISQEAPFRTYSTSYRIFVDYIAD</sequence>
<evidence type="ECO:0000313" key="2">
    <source>
        <dbReference type="Proteomes" id="UP000235703"/>
    </source>
</evidence>
<comment type="caution">
    <text evidence="1">The sequence shown here is derived from an EMBL/GenBank/DDBJ whole genome shotgun (WGS) entry which is preliminary data.</text>
</comment>
<name>A0A2N6PII6_9MICO</name>
<protein>
    <submittedName>
        <fullName evidence="1">Uncharacterized protein</fullName>
    </submittedName>
</protein>
<dbReference type="Pfam" id="PF19586">
    <property type="entry name" value="DUF6093"/>
    <property type="match status" value="1"/>
</dbReference>